<gene>
    <name evidence="7" type="ORF">ACE1B6_23765</name>
</gene>
<evidence type="ECO:0000256" key="3">
    <source>
        <dbReference type="ARBA" id="ARBA00022989"/>
    </source>
</evidence>
<keyword evidence="2 5" id="KW-0812">Transmembrane</keyword>
<evidence type="ECO:0000256" key="2">
    <source>
        <dbReference type="ARBA" id="ARBA00022692"/>
    </source>
</evidence>
<dbReference type="Pfam" id="PF04932">
    <property type="entry name" value="Wzy_C"/>
    <property type="match status" value="1"/>
</dbReference>
<feature type="transmembrane region" description="Helical" evidence="5">
    <location>
        <begin position="24"/>
        <end position="56"/>
    </location>
</feature>
<sequence length="431" mass="48983">MIKQLKSFWEWVKIEPENLPEKVIWYYMVGIYGLYFLGAQHLLAPAIAWGMALYLIKKLWEQNEETPEAEKIRIPVGVWVWIICMLMMQVALVGSHIDFDMGMPRIVRSTINFFMRTWAMFALFPLMGCLKIRPKLIYRAACILAIQSIIFIIIGLIASEVLPRGLLYLSPLQKLGGVGAEYYNVFLYAIDGETGKLRLYLFTPWAPALGLVGNIYLFLTMQEPNKKLRWLGMLGSAAMVWGSDSRLGILCLISLPIIRWFLANFFKPFVQVSAGVSSVFAGMFGIQILTWYKDFRAQFDGQRAGSSRVREVLGQIAVYRWSTDAPIWGHGLLEPKGPPVVTNKPIGSHHTWFGLLFANGIVGFFAFAIPIAWSFIEFFIKAQRHDTAKVALGLILVLFMFSFAENLEALIYIFWPALVMMGIAFNEKLFA</sequence>
<dbReference type="EMBL" id="JBHFNS010000087">
    <property type="protein sequence ID" value="MFB2938275.1"/>
    <property type="molecule type" value="Genomic_DNA"/>
</dbReference>
<feature type="transmembrane region" description="Helical" evidence="5">
    <location>
        <begin position="136"/>
        <end position="158"/>
    </location>
</feature>
<feature type="transmembrane region" description="Helical" evidence="5">
    <location>
        <begin position="272"/>
        <end position="292"/>
    </location>
</feature>
<keyword evidence="8" id="KW-1185">Reference proteome</keyword>
<keyword evidence="7" id="KW-0436">Ligase</keyword>
<reference evidence="7 8" key="1">
    <citation type="submission" date="2024-09" db="EMBL/GenBank/DDBJ databases">
        <title>Floridaenema gen nov. (Aerosakkonemataceae, Aerosakkonematales ord. nov., Cyanobacteria) from benthic tropical and subtropical fresh waters, with the description of four new species.</title>
        <authorList>
            <person name="Moretto J.A."/>
            <person name="Berthold D.E."/>
            <person name="Lefler F.W."/>
            <person name="Huang I.-S."/>
            <person name="Laughinghouse H. IV."/>
        </authorList>
    </citation>
    <scope>NUCLEOTIDE SEQUENCE [LARGE SCALE GENOMIC DNA]</scope>
    <source>
        <strain evidence="7 8">BLCC-F154</strain>
    </source>
</reference>
<feature type="transmembrane region" description="Helical" evidence="5">
    <location>
        <begin position="106"/>
        <end position="124"/>
    </location>
</feature>
<protein>
    <submittedName>
        <fullName evidence="7">O-antigen ligase family protein</fullName>
    </submittedName>
</protein>
<evidence type="ECO:0000256" key="4">
    <source>
        <dbReference type="ARBA" id="ARBA00023136"/>
    </source>
</evidence>
<proteinExistence type="predicted"/>
<dbReference type="Proteomes" id="UP001576776">
    <property type="component" value="Unassembled WGS sequence"/>
</dbReference>
<name>A0ABV4YHH4_9CYAN</name>
<evidence type="ECO:0000256" key="5">
    <source>
        <dbReference type="SAM" id="Phobius"/>
    </source>
</evidence>
<keyword evidence="3 5" id="KW-1133">Transmembrane helix</keyword>
<feature type="transmembrane region" description="Helical" evidence="5">
    <location>
        <begin position="199"/>
        <end position="219"/>
    </location>
</feature>
<evidence type="ECO:0000313" key="7">
    <source>
        <dbReference type="EMBL" id="MFB2938275.1"/>
    </source>
</evidence>
<evidence type="ECO:0000256" key="1">
    <source>
        <dbReference type="ARBA" id="ARBA00004141"/>
    </source>
</evidence>
<dbReference type="GO" id="GO:0016874">
    <property type="term" value="F:ligase activity"/>
    <property type="evidence" value="ECO:0007669"/>
    <property type="project" value="UniProtKB-KW"/>
</dbReference>
<evidence type="ECO:0000313" key="8">
    <source>
        <dbReference type="Proteomes" id="UP001576776"/>
    </source>
</evidence>
<dbReference type="InterPro" id="IPR007016">
    <property type="entry name" value="O-antigen_ligase-rel_domated"/>
</dbReference>
<comment type="caution">
    <text evidence="7">The sequence shown here is derived from an EMBL/GenBank/DDBJ whole genome shotgun (WGS) entry which is preliminary data.</text>
</comment>
<feature type="transmembrane region" description="Helical" evidence="5">
    <location>
        <begin position="76"/>
        <end position="94"/>
    </location>
</feature>
<organism evidence="7 8">
    <name type="scientific">Floridaenema fluviatile BLCC-F154</name>
    <dbReference type="NCBI Taxonomy" id="3153640"/>
    <lineage>
        <taxon>Bacteria</taxon>
        <taxon>Bacillati</taxon>
        <taxon>Cyanobacteriota</taxon>
        <taxon>Cyanophyceae</taxon>
        <taxon>Oscillatoriophycideae</taxon>
        <taxon>Aerosakkonematales</taxon>
        <taxon>Aerosakkonemataceae</taxon>
        <taxon>Floridanema</taxon>
        <taxon>Floridanema fluviatile</taxon>
    </lineage>
</organism>
<accession>A0ABV4YHH4</accession>
<comment type="subcellular location">
    <subcellularLocation>
        <location evidence="1">Membrane</location>
        <topology evidence="1">Multi-pass membrane protein</topology>
    </subcellularLocation>
</comment>
<dbReference type="RefSeq" id="WP_413259757.1">
    <property type="nucleotide sequence ID" value="NZ_JBHFNS010000087.1"/>
</dbReference>
<keyword evidence="4 5" id="KW-0472">Membrane</keyword>
<feature type="domain" description="O-antigen ligase-related" evidence="6">
    <location>
        <begin position="232"/>
        <end position="368"/>
    </location>
</feature>
<evidence type="ECO:0000259" key="6">
    <source>
        <dbReference type="Pfam" id="PF04932"/>
    </source>
</evidence>
<feature type="transmembrane region" description="Helical" evidence="5">
    <location>
        <begin position="352"/>
        <end position="375"/>
    </location>
</feature>